<feature type="binding site" evidence="10">
    <location>
        <position position="299"/>
    </location>
    <ligand>
        <name>UDP-N-acetyl-alpha-D-glucosamine</name>
        <dbReference type="ChEBI" id="CHEBI:57705"/>
    </ligand>
</feature>
<organism evidence="13 14">
    <name type="scientific">Fonticella tunisiensis</name>
    <dbReference type="NCBI Taxonomy" id="1096341"/>
    <lineage>
        <taxon>Bacteria</taxon>
        <taxon>Bacillati</taxon>
        <taxon>Bacillota</taxon>
        <taxon>Clostridia</taxon>
        <taxon>Eubacteriales</taxon>
        <taxon>Clostridiaceae</taxon>
        <taxon>Fonticella</taxon>
    </lineage>
</organism>
<evidence type="ECO:0000256" key="6">
    <source>
        <dbReference type="ARBA" id="ARBA00022984"/>
    </source>
</evidence>
<evidence type="ECO:0000256" key="1">
    <source>
        <dbReference type="ARBA" id="ARBA00022475"/>
    </source>
</evidence>
<dbReference type="GO" id="GO:0005886">
    <property type="term" value="C:plasma membrane"/>
    <property type="evidence" value="ECO:0007669"/>
    <property type="project" value="UniProtKB-SubCell"/>
</dbReference>
<comment type="function">
    <text evidence="10">Cell wall formation. Catalyzes the transfer of a GlcNAc subunit on undecaprenyl-pyrophosphoryl-MurNAc-pentapeptide (lipid intermediate I) to form undecaprenyl-pyrophosphoryl-MurNAc-(pentapeptide)GlcNAc (lipid intermediate II).</text>
</comment>
<proteinExistence type="inferred from homology"/>
<dbReference type="PANTHER" id="PTHR21015:SF22">
    <property type="entry name" value="GLYCOSYLTRANSFERASE"/>
    <property type="match status" value="1"/>
</dbReference>
<keyword evidence="9 10" id="KW-0961">Cell wall biogenesis/degradation</keyword>
<evidence type="ECO:0000256" key="10">
    <source>
        <dbReference type="HAMAP-Rule" id="MF_00033"/>
    </source>
</evidence>
<feature type="domain" description="Glycosyl transferase family 28 C-terminal" evidence="12">
    <location>
        <begin position="189"/>
        <end position="357"/>
    </location>
</feature>
<gene>
    <name evidence="10" type="primary">murG</name>
    <name evidence="13" type="ORF">EDD71_10536</name>
</gene>
<comment type="pathway">
    <text evidence="10">Cell wall biogenesis; peptidoglycan biosynthesis.</text>
</comment>
<dbReference type="InterPro" id="IPR006009">
    <property type="entry name" value="GlcNAc_MurG"/>
</dbReference>
<evidence type="ECO:0000256" key="5">
    <source>
        <dbReference type="ARBA" id="ARBA00022960"/>
    </source>
</evidence>
<evidence type="ECO:0000256" key="7">
    <source>
        <dbReference type="ARBA" id="ARBA00023136"/>
    </source>
</evidence>
<evidence type="ECO:0000259" key="12">
    <source>
        <dbReference type="Pfam" id="PF04101"/>
    </source>
</evidence>
<comment type="catalytic activity">
    <reaction evidence="10">
        <text>di-trans,octa-cis-undecaprenyl diphospho-N-acetyl-alpha-D-muramoyl-L-alanyl-D-glutamyl-meso-2,6-diaminopimeloyl-D-alanyl-D-alanine + UDP-N-acetyl-alpha-D-glucosamine = di-trans,octa-cis-undecaprenyl diphospho-[N-acetyl-alpha-D-glucosaminyl-(1-&gt;4)]-N-acetyl-alpha-D-muramoyl-L-alanyl-D-glutamyl-meso-2,6-diaminopimeloyl-D-alanyl-D-alanine + UDP + H(+)</text>
        <dbReference type="Rhea" id="RHEA:31227"/>
        <dbReference type="ChEBI" id="CHEBI:15378"/>
        <dbReference type="ChEBI" id="CHEBI:57705"/>
        <dbReference type="ChEBI" id="CHEBI:58223"/>
        <dbReference type="ChEBI" id="CHEBI:61387"/>
        <dbReference type="ChEBI" id="CHEBI:61388"/>
        <dbReference type="EC" id="2.4.1.227"/>
    </reaction>
</comment>
<dbReference type="CDD" id="cd03785">
    <property type="entry name" value="GT28_MurG"/>
    <property type="match status" value="1"/>
</dbReference>
<dbReference type="Pfam" id="PF04101">
    <property type="entry name" value="Glyco_tran_28_C"/>
    <property type="match status" value="1"/>
</dbReference>
<feature type="binding site" evidence="10">
    <location>
        <position position="124"/>
    </location>
    <ligand>
        <name>UDP-N-acetyl-alpha-D-glucosamine</name>
        <dbReference type="ChEBI" id="CHEBI:57705"/>
    </ligand>
</feature>
<dbReference type="GO" id="GO:0050511">
    <property type="term" value="F:undecaprenyldiphospho-muramoylpentapeptide beta-N-acetylglucosaminyltransferase activity"/>
    <property type="evidence" value="ECO:0007669"/>
    <property type="project" value="UniProtKB-UniRule"/>
</dbReference>
<evidence type="ECO:0000256" key="4">
    <source>
        <dbReference type="ARBA" id="ARBA00022679"/>
    </source>
</evidence>
<keyword evidence="3 10" id="KW-0328">Glycosyltransferase</keyword>
<keyword evidence="1 10" id="KW-1003">Cell membrane</keyword>
<comment type="subcellular location">
    <subcellularLocation>
        <location evidence="10">Cell membrane</location>
        <topology evidence="10">Peripheral membrane protein</topology>
        <orientation evidence="10">Cytoplasmic side</orientation>
    </subcellularLocation>
</comment>
<comment type="caution">
    <text evidence="10">Lacks conserved residue(s) required for the propagation of feature annotation.</text>
</comment>
<dbReference type="GO" id="GO:0005975">
    <property type="term" value="P:carbohydrate metabolic process"/>
    <property type="evidence" value="ECO:0007669"/>
    <property type="project" value="InterPro"/>
</dbReference>
<dbReference type="Proteomes" id="UP000295325">
    <property type="component" value="Unassembled WGS sequence"/>
</dbReference>
<dbReference type="UniPathway" id="UPA00219"/>
<dbReference type="HAMAP" id="MF_00033">
    <property type="entry name" value="MurG"/>
    <property type="match status" value="1"/>
</dbReference>
<keyword evidence="8 10" id="KW-0131">Cell cycle</keyword>
<dbReference type="EC" id="2.4.1.227" evidence="10"/>
<keyword evidence="4 10" id="KW-0808">Transferase</keyword>
<dbReference type="GO" id="GO:0051991">
    <property type="term" value="F:UDP-N-acetyl-D-glucosamine:N-acetylmuramoyl-L-alanyl-D-glutamyl-meso-2,6-diaminopimelyl-D-alanyl-D-alanine-diphosphoundecaprenol 4-beta-N-acetylglucosaminlytransferase activity"/>
    <property type="evidence" value="ECO:0007669"/>
    <property type="project" value="RHEA"/>
</dbReference>
<dbReference type="InterPro" id="IPR004276">
    <property type="entry name" value="GlycoTrans_28_N"/>
</dbReference>
<dbReference type="OrthoDB" id="9808936at2"/>
<dbReference type="PANTHER" id="PTHR21015">
    <property type="entry name" value="UDP-N-ACETYLGLUCOSAMINE--N-ACETYLMURAMYL-(PENTAPEPTIDE) PYROPHOSPHORYL-UNDECAPRENOL N-ACETYLGLUCOSAMINE TRANSFERASE 1"/>
    <property type="match status" value="1"/>
</dbReference>
<comment type="caution">
    <text evidence="13">The sequence shown here is derived from an EMBL/GenBank/DDBJ whole genome shotgun (WGS) entry which is preliminary data.</text>
</comment>
<keyword evidence="6 10" id="KW-0573">Peptidoglycan synthesis</keyword>
<dbReference type="AlphaFoldDB" id="A0A4R7KSC1"/>
<dbReference type="GO" id="GO:0009252">
    <property type="term" value="P:peptidoglycan biosynthetic process"/>
    <property type="evidence" value="ECO:0007669"/>
    <property type="project" value="UniProtKB-UniRule"/>
</dbReference>
<evidence type="ECO:0000256" key="3">
    <source>
        <dbReference type="ARBA" id="ARBA00022676"/>
    </source>
</evidence>
<dbReference type="GO" id="GO:0071555">
    <property type="term" value="P:cell wall organization"/>
    <property type="evidence" value="ECO:0007669"/>
    <property type="project" value="UniProtKB-KW"/>
</dbReference>
<evidence type="ECO:0000313" key="13">
    <source>
        <dbReference type="EMBL" id="TDT61858.1"/>
    </source>
</evidence>
<feature type="binding site" evidence="10">
    <location>
        <begin position="10"/>
        <end position="12"/>
    </location>
    <ligand>
        <name>UDP-N-acetyl-alpha-D-glucosamine</name>
        <dbReference type="ChEBI" id="CHEBI:57705"/>
    </ligand>
</feature>
<dbReference type="Gene3D" id="3.40.50.2000">
    <property type="entry name" value="Glycogen Phosphorylase B"/>
    <property type="match status" value="2"/>
</dbReference>
<feature type="domain" description="Glycosyltransferase family 28 N-terminal" evidence="11">
    <location>
        <begin position="3"/>
        <end position="143"/>
    </location>
</feature>
<sequence>MKVIISGGGTGGHIYPGIAIARKIKEKEQDSRIYFIGSHNGLEKKLVPKEGFNIDLIEVEGLNKKFSLKTFSSIVKVFKGYAEARRLIKKYNPDVVIGTGGYVCGPVVLAAALKGIPTLIHEQNAFPGITNKILARFVNKIAITFKEAEQYFPKGKVVYTGNPIRSQLLKANKQKARENWGFDMNRPLILVVGGSRGARNINNAVVDALEDINREGIQLLFITGENQYDDVIMQIEKKGINLKKFDGIKVVPYVYNMQDALGACDLIVSRAGATIISEITAMGIPAIIIPSPYVANNHQEYNAMALEENGAAIVIKESQLKDDIFKDQVLSIIKNKEMLHKMSENSKKISKIDAADNIYQIIKSMLQ</sequence>
<evidence type="ECO:0000256" key="8">
    <source>
        <dbReference type="ARBA" id="ARBA00023306"/>
    </source>
</evidence>
<evidence type="ECO:0000256" key="9">
    <source>
        <dbReference type="ARBA" id="ARBA00023316"/>
    </source>
</evidence>
<feature type="binding site" evidence="10">
    <location>
        <position position="165"/>
    </location>
    <ligand>
        <name>UDP-N-acetyl-alpha-D-glucosamine</name>
        <dbReference type="ChEBI" id="CHEBI:57705"/>
    </ligand>
</feature>
<dbReference type="Pfam" id="PF03033">
    <property type="entry name" value="Glyco_transf_28"/>
    <property type="match status" value="1"/>
</dbReference>
<protein>
    <recommendedName>
        <fullName evidence="10">UDP-N-acetylglucosamine--N-acetylmuramyl-(pentapeptide) pyrophosphoryl-undecaprenol N-acetylglucosamine transferase</fullName>
        <ecNumber evidence="10">2.4.1.227</ecNumber>
    </recommendedName>
    <alternativeName>
        <fullName evidence="10">Undecaprenyl-PP-MurNAc-pentapeptide-UDPGlcNAc GlcNAc transferase</fullName>
    </alternativeName>
</protein>
<dbReference type="InterPro" id="IPR007235">
    <property type="entry name" value="Glyco_trans_28_C"/>
</dbReference>
<evidence type="ECO:0000256" key="2">
    <source>
        <dbReference type="ARBA" id="ARBA00022618"/>
    </source>
</evidence>
<feature type="binding site" evidence="10">
    <location>
        <position position="195"/>
    </location>
    <ligand>
        <name>UDP-N-acetyl-alpha-D-glucosamine</name>
        <dbReference type="ChEBI" id="CHEBI:57705"/>
    </ligand>
</feature>
<dbReference type="SUPFAM" id="SSF53756">
    <property type="entry name" value="UDP-Glycosyltransferase/glycogen phosphorylase"/>
    <property type="match status" value="1"/>
</dbReference>
<dbReference type="GO" id="GO:0051301">
    <property type="term" value="P:cell division"/>
    <property type="evidence" value="ECO:0007669"/>
    <property type="project" value="UniProtKB-KW"/>
</dbReference>
<keyword evidence="2 10" id="KW-0132">Cell division</keyword>
<reference evidence="13 14" key="1">
    <citation type="submission" date="2019-03" db="EMBL/GenBank/DDBJ databases">
        <title>Genomic Encyclopedia of Type Strains, Phase IV (KMG-IV): sequencing the most valuable type-strain genomes for metagenomic binning, comparative biology and taxonomic classification.</title>
        <authorList>
            <person name="Goeker M."/>
        </authorList>
    </citation>
    <scope>NUCLEOTIDE SEQUENCE [LARGE SCALE GENOMIC DNA]</scope>
    <source>
        <strain evidence="13 14">DSM 24455</strain>
    </source>
</reference>
<dbReference type="GO" id="GO:0008360">
    <property type="term" value="P:regulation of cell shape"/>
    <property type="evidence" value="ECO:0007669"/>
    <property type="project" value="UniProtKB-KW"/>
</dbReference>
<dbReference type="RefSeq" id="WP_133627494.1">
    <property type="nucleotide sequence ID" value="NZ_SOAZ01000005.1"/>
</dbReference>
<keyword evidence="14" id="KW-1185">Reference proteome</keyword>
<dbReference type="EMBL" id="SOAZ01000005">
    <property type="protein sequence ID" value="TDT61858.1"/>
    <property type="molecule type" value="Genomic_DNA"/>
</dbReference>
<keyword evidence="7 10" id="KW-0472">Membrane</keyword>
<evidence type="ECO:0000259" key="11">
    <source>
        <dbReference type="Pfam" id="PF03033"/>
    </source>
</evidence>
<name>A0A4R7KSC1_9CLOT</name>
<dbReference type="NCBIfam" id="TIGR01133">
    <property type="entry name" value="murG"/>
    <property type="match status" value="1"/>
</dbReference>
<accession>A0A4R7KSC1</accession>
<evidence type="ECO:0000313" key="14">
    <source>
        <dbReference type="Proteomes" id="UP000295325"/>
    </source>
</evidence>
<keyword evidence="5 10" id="KW-0133">Cell shape</keyword>
<comment type="similarity">
    <text evidence="10">Belongs to the glycosyltransferase 28 family. MurG subfamily.</text>
</comment>